<comment type="subunit">
    <text evidence="9">The complex comprises the extracytoplasmic solute receptor protein and the two transmembrane proteins.</text>
</comment>
<evidence type="ECO:0000256" key="4">
    <source>
        <dbReference type="ARBA" id="ARBA00022519"/>
    </source>
</evidence>
<comment type="caution">
    <text evidence="12">The sequence shown here is derived from an EMBL/GenBank/DDBJ whole genome shotgun (WGS) entry which is preliminary data.</text>
</comment>
<comment type="subcellular location">
    <subcellularLocation>
        <location evidence="1 9">Cell inner membrane</location>
        <topology evidence="1 9">Multi-pass membrane protein</topology>
    </subcellularLocation>
</comment>
<evidence type="ECO:0000256" key="2">
    <source>
        <dbReference type="ARBA" id="ARBA00022448"/>
    </source>
</evidence>
<protein>
    <recommendedName>
        <fullName evidence="9">TRAP transporter small permease protein</fullName>
    </recommendedName>
</protein>
<dbReference type="GO" id="GO:0015740">
    <property type="term" value="P:C4-dicarboxylate transport"/>
    <property type="evidence" value="ECO:0007669"/>
    <property type="project" value="TreeGrafter"/>
</dbReference>
<accession>A0A9W6K3R9</accession>
<name>A0A9W6K3R9_9HYPH</name>
<feature type="transmembrane region" description="Helical" evidence="9">
    <location>
        <begin position="51"/>
        <end position="71"/>
    </location>
</feature>
<feature type="domain" description="Tripartite ATP-independent periplasmic transporters DctQ component" evidence="11">
    <location>
        <begin position="63"/>
        <end position="191"/>
    </location>
</feature>
<evidence type="ECO:0000259" key="11">
    <source>
        <dbReference type="Pfam" id="PF04290"/>
    </source>
</evidence>
<feature type="transmembrane region" description="Helical" evidence="9">
    <location>
        <begin position="167"/>
        <end position="184"/>
    </location>
</feature>
<dbReference type="InterPro" id="IPR007387">
    <property type="entry name" value="TRAP_DctQ"/>
</dbReference>
<keyword evidence="6 9" id="KW-1133">Transmembrane helix</keyword>
<gene>
    <name evidence="12" type="ORF">GCM10017653_49990</name>
</gene>
<dbReference type="EMBL" id="BSFM01000023">
    <property type="protein sequence ID" value="GLK86929.1"/>
    <property type="molecule type" value="Genomic_DNA"/>
</dbReference>
<keyword evidence="3" id="KW-1003">Cell membrane</keyword>
<feature type="region of interest" description="Disordered" evidence="10">
    <location>
        <begin position="11"/>
        <end position="32"/>
    </location>
</feature>
<dbReference type="GO" id="GO:0005886">
    <property type="term" value="C:plasma membrane"/>
    <property type="evidence" value="ECO:0007669"/>
    <property type="project" value="UniProtKB-SubCell"/>
</dbReference>
<evidence type="ECO:0000256" key="5">
    <source>
        <dbReference type="ARBA" id="ARBA00022692"/>
    </source>
</evidence>
<sequence>MNAPLTPVEAGWSAPANGAERTGAPTGGPETGGTMPSLLIARRILGLLSRVSLWIAGTLLVIMTAVVGWQVFGRYMLNDTPNWAEPLSLQFMSWFILLGAAVGVRDSVHLGLDLVHHVSPPWAQKAMDLVSLTLVAGFGVAMAWYGAKLAIGTWTATIPVLGWPGGVDFFPLVLGGILIALFAAERLVDTLLGVEIVADTATPEVV</sequence>
<dbReference type="Proteomes" id="UP001143330">
    <property type="component" value="Unassembled WGS sequence"/>
</dbReference>
<keyword evidence="13" id="KW-1185">Reference proteome</keyword>
<keyword evidence="4 9" id="KW-0997">Cell inner membrane</keyword>
<dbReference type="PANTHER" id="PTHR35011">
    <property type="entry name" value="2,3-DIKETO-L-GULONATE TRAP TRANSPORTER SMALL PERMEASE PROTEIN YIAM"/>
    <property type="match status" value="1"/>
</dbReference>
<comment type="function">
    <text evidence="9">Part of the tripartite ATP-independent periplasmic (TRAP) transport system.</text>
</comment>
<keyword evidence="5 9" id="KW-0812">Transmembrane</keyword>
<reference evidence="12" key="2">
    <citation type="submission" date="2023-01" db="EMBL/GenBank/DDBJ databases">
        <authorList>
            <person name="Sun Q."/>
            <person name="Evtushenko L."/>
        </authorList>
    </citation>
    <scope>NUCLEOTIDE SEQUENCE</scope>
    <source>
        <strain evidence="12">VKM B-2789</strain>
    </source>
</reference>
<proteinExistence type="inferred from homology"/>
<dbReference type="AlphaFoldDB" id="A0A9W6K3R9"/>
<evidence type="ECO:0000313" key="13">
    <source>
        <dbReference type="Proteomes" id="UP001143330"/>
    </source>
</evidence>
<evidence type="ECO:0000256" key="6">
    <source>
        <dbReference type="ARBA" id="ARBA00022989"/>
    </source>
</evidence>
<evidence type="ECO:0000256" key="10">
    <source>
        <dbReference type="SAM" id="MobiDB-lite"/>
    </source>
</evidence>
<feature type="transmembrane region" description="Helical" evidence="9">
    <location>
        <begin position="129"/>
        <end position="147"/>
    </location>
</feature>
<evidence type="ECO:0000256" key="1">
    <source>
        <dbReference type="ARBA" id="ARBA00004429"/>
    </source>
</evidence>
<keyword evidence="7 9" id="KW-0472">Membrane</keyword>
<evidence type="ECO:0000256" key="7">
    <source>
        <dbReference type="ARBA" id="ARBA00023136"/>
    </source>
</evidence>
<evidence type="ECO:0000313" key="12">
    <source>
        <dbReference type="EMBL" id="GLK86929.1"/>
    </source>
</evidence>
<dbReference type="Pfam" id="PF04290">
    <property type="entry name" value="DctQ"/>
    <property type="match status" value="1"/>
</dbReference>
<dbReference type="PANTHER" id="PTHR35011:SF11">
    <property type="entry name" value="TRAP TRANSPORTER SMALL PERMEASE PROTEIN"/>
    <property type="match status" value="1"/>
</dbReference>
<comment type="caution">
    <text evidence="9">Lacks conserved residue(s) required for the propagation of feature annotation.</text>
</comment>
<reference evidence="12" key="1">
    <citation type="journal article" date="2014" name="Int. J. Syst. Evol. Microbiol.">
        <title>Complete genome sequence of Corynebacterium casei LMG S-19264T (=DSM 44701T), isolated from a smear-ripened cheese.</title>
        <authorList>
            <consortium name="US DOE Joint Genome Institute (JGI-PGF)"/>
            <person name="Walter F."/>
            <person name="Albersmeier A."/>
            <person name="Kalinowski J."/>
            <person name="Ruckert C."/>
        </authorList>
    </citation>
    <scope>NUCLEOTIDE SEQUENCE</scope>
    <source>
        <strain evidence="12">VKM B-2789</strain>
    </source>
</reference>
<organism evidence="12 13">
    <name type="scientific">Ancylobacter defluvii</name>
    <dbReference type="NCBI Taxonomy" id="1282440"/>
    <lineage>
        <taxon>Bacteria</taxon>
        <taxon>Pseudomonadati</taxon>
        <taxon>Pseudomonadota</taxon>
        <taxon>Alphaproteobacteria</taxon>
        <taxon>Hyphomicrobiales</taxon>
        <taxon>Xanthobacteraceae</taxon>
        <taxon>Ancylobacter</taxon>
    </lineage>
</organism>
<evidence type="ECO:0000256" key="9">
    <source>
        <dbReference type="RuleBase" id="RU369079"/>
    </source>
</evidence>
<comment type="similarity">
    <text evidence="8 9">Belongs to the TRAP transporter small permease family.</text>
</comment>
<evidence type="ECO:0000256" key="3">
    <source>
        <dbReference type="ARBA" id="ARBA00022475"/>
    </source>
</evidence>
<keyword evidence="2 9" id="KW-0813">Transport</keyword>
<dbReference type="GO" id="GO:0022857">
    <property type="term" value="F:transmembrane transporter activity"/>
    <property type="evidence" value="ECO:0007669"/>
    <property type="project" value="UniProtKB-UniRule"/>
</dbReference>
<dbReference type="InterPro" id="IPR055348">
    <property type="entry name" value="DctQ"/>
</dbReference>
<evidence type="ECO:0000256" key="8">
    <source>
        <dbReference type="ARBA" id="ARBA00038436"/>
    </source>
</evidence>